<dbReference type="EMBL" id="JAYJLD010000003">
    <property type="protein sequence ID" value="MEB3100727.1"/>
    <property type="molecule type" value="Genomic_DNA"/>
</dbReference>
<dbReference type="PANTHER" id="PTHR39164:SF1">
    <property type="entry name" value="PROTEIN CCDC"/>
    <property type="match status" value="1"/>
</dbReference>
<keyword evidence="3" id="KW-1185">Reference proteome</keyword>
<dbReference type="PANTHER" id="PTHR39164">
    <property type="entry name" value="PROTEIN CCDC"/>
    <property type="match status" value="1"/>
</dbReference>
<sequence length="161" mass="18158">MAHLGALNMQIATTVGAMMMALLVIFVRLRASARPTTARKIMIPPIAMSTGFLMFLSPQTHIPLLWALVAFLTGVVLFSYPLIKTSKFHIVDGKVYLKRSKSFIFILLGLLVLRMLLHGYVEHYVSIPQTGAIFFILAFGMILPWRLAMLYQYLKLQSVKD</sequence>
<gene>
    <name evidence="2" type="ORF">VF724_03535</name>
</gene>
<feature type="transmembrane region" description="Helical" evidence="1">
    <location>
        <begin position="6"/>
        <end position="29"/>
    </location>
</feature>
<feature type="transmembrane region" description="Helical" evidence="1">
    <location>
        <begin position="103"/>
        <end position="121"/>
    </location>
</feature>
<keyword evidence="1" id="KW-0812">Transmembrane</keyword>
<dbReference type="InterPro" id="IPR058247">
    <property type="entry name" value="DUF1453"/>
</dbReference>
<evidence type="ECO:0000313" key="3">
    <source>
        <dbReference type="Proteomes" id="UP001310386"/>
    </source>
</evidence>
<protein>
    <submittedName>
        <fullName evidence="2">Cytochrome c biogenesis protein CcdC</fullName>
    </submittedName>
</protein>
<accession>A0ABU5ZFS3</accession>
<proteinExistence type="predicted"/>
<name>A0ABU5ZFS3_9BACL</name>
<keyword evidence="1" id="KW-0472">Membrane</keyword>
<comment type="caution">
    <text evidence="2">The sequence shown here is derived from an EMBL/GenBank/DDBJ whole genome shotgun (WGS) entry which is preliminary data.</text>
</comment>
<evidence type="ECO:0000256" key="1">
    <source>
        <dbReference type="SAM" id="Phobius"/>
    </source>
</evidence>
<keyword evidence="1" id="KW-1133">Transmembrane helix</keyword>
<dbReference type="Proteomes" id="UP001310386">
    <property type="component" value="Unassembled WGS sequence"/>
</dbReference>
<dbReference type="InterPro" id="IPR031306">
    <property type="entry name" value="CcdC"/>
</dbReference>
<reference evidence="2" key="1">
    <citation type="submission" date="2023-12" db="EMBL/GenBank/DDBJ databases">
        <title>Fervidustalea candida gen. nov., sp. nov., a novel member of the family Paenibacillaceae isolated from a geothermal area.</title>
        <authorList>
            <person name="Li W.-J."/>
            <person name="Jiao J.-Y."/>
            <person name="Chen Y."/>
        </authorList>
    </citation>
    <scope>NUCLEOTIDE SEQUENCE</scope>
    <source>
        <strain evidence="2">SYSU GA230002</strain>
    </source>
</reference>
<feature type="transmembrane region" description="Helical" evidence="1">
    <location>
        <begin position="41"/>
        <end position="58"/>
    </location>
</feature>
<evidence type="ECO:0000313" key="2">
    <source>
        <dbReference type="EMBL" id="MEB3100727.1"/>
    </source>
</evidence>
<dbReference type="PIRSF" id="PIRSF021441">
    <property type="entry name" value="DUF1453"/>
    <property type="match status" value="1"/>
</dbReference>
<organism evidence="2 3">
    <name type="scientific">Ferviditalea candida</name>
    <dbReference type="NCBI Taxonomy" id="3108399"/>
    <lineage>
        <taxon>Bacteria</taxon>
        <taxon>Bacillati</taxon>
        <taxon>Bacillota</taxon>
        <taxon>Bacilli</taxon>
        <taxon>Bacillales</taxon>
        <taxon>Paenibacillaceae</taxon>
        <taxon>Ferviditalea</taxon>
    </lineage>
</organism>
<dbReference type="Pfam" id="PF07301">
    <property type="entry name" value="DUF1453"/>
    <property type="match status" value="1"/>
</dbReference>
<feature type="transmembrane region" description="Helical" evidence="1">
    <location>
        <begin position="133"/>
        <end position="154"/>
    </location>
</feature>
<dbReference type="RefSeq" id="WP_371752840.1">
    <property type="nucleotide sequence ID" value="NZ_JAYJLD010000003.1"/>
</dbReference>
<feature type="transmembrane region" description="Helical" evidence="1">
    <location>
        <begin position="64"/>
        <end position="83"/>
    </location>
</feature>